<feature type="region of interest" description="Disordered" evidence="1">
    <location>
        <begin position="81"/>
        <end position="140"/>
    </location>
</feature>
<proteinExistence type="predicted"/>
<dbReference type="EMBL" id="KY052813">
    <property type="protein sequence ID" value="ASF00090.1"/>
    <property type="molecule type" value="Genomic_DNA"/>
</dbReference>
<name>A0A218MLD3_9VIRU</name>
<feature type="compositionally biased region" description="Polar residues" evidence="1">
    <location>
        <begin position="104"/>
        <end position="123"/>
    </location>
</feature>
<organism evidence="2">
    <name type="scientific">uncultured virus</name>
    <dbReference type="NCBI Taxonomy" id="340016"/>
    <lineage>
        <taxon>Viruses</taxon>
        <taxon>environmental samples</taxon>
    </lineage>
</organism>
<evidence type="ECO:0000256" key="1">
    <source>
        <dbReference type="SAM" id="MobiDB-lite"/>
    </source>
</evidence>
<reference evidence="2" key="1">
    <citation type="submission" date="2016-10" db="EMBL/GenBank/DDBJ databases">
        <authorList>
            <person name="Varghese N."/>
        </authorList>
    </citation>
    <scope>NUCLEOTIDE SEQUENCE</scope>
</reference>
<evidence type="ECO:0000313" key="2">
    <source>
        <dbReference type="EMBL" id="ASF00090.1"/>
    </source>
</evidence>
<sequence length="623" mass="67611">MISFQGFKPSGIEKIANAMGFQGEEKDFQKFLEENPDRQAEMLRYQDIARKMVSGGYVNKMQEGGTPAKKSIRDISLDRVTDPKVPTGATVSPFAIPTGDAGQTVPTTSGQVSTTAPQATAKTADTALAETPAEDPRTTTTMQADTAVDKVTAVTEATEAAKLDPNDPRSKVTAAEATKSAVSDLDAAQGTAIKLENPVQREIQDGELVEPVANAEKAAKFTEQIQAATATPTEKATVQGQLASLTANFDATNPPAWAAGALRGVQAQMQARGLGASSIAGQALIQASLESALPIAMADAQTVAKFEAQNLSNTQQRAMLAAEQRASFIGMEFTQEFQARVQNAAKVSDVANMNFTAEQQIALENSRIANTVNLQNLSNRQAKVMAEASALANLDMANLNNRQMSAVQNAQNFMQRDMANLSNQQQTELFRLQQRIQSLFTDQAAENASRQFNATSENQTKQFFAQLDTQVSQFNASQANAQAQFNAGQENAVSQFNTEIRNQRDQFNANNRLVIDQNNAQWRRQIATADTAAVNRANEINAQNLLGISNTAYNNLWQYYSDAMQYAWTSAENERDRVKDLAVAHLDADNNVDIQKMQNDYNSSVGFGKLIGAFMFGSEFLFG</sequence>
<reference evidence="2" key="2">
    <citation type="journal article" date="2017" name="Nat. Commun.">
        <title>Single-virus genomics reveals hidden cosmopolitan and abundant viruses.</title>
        <authorList>
            <person name="Martinez-Hernandez F."/>
            <person name="Fornas O."/>
            <person name="Lluesma Gomez M."/>
            <person name="Bolduc B."/>
            <person name="de la Cruz Pena M.J."/>
            <person name="Martinez J.M."/>
            <person name="Anton J."/>
            <person name="Gasol J.M."/>
            <person name="Rosselli R."/>
            <person name="Rodriguez-Valera F."/>
            <person name="Sullivan M.B."/>
            <person name="Acinas S.G."/>
            <person name="Martinez-Garcia M."/>
        </authorList>
    </citation>
    <scope>NUCLEOTIDE SEQUENCE</scope>
</reference>
<protein>
    <submittedName>
        <fullName evidence="2">Uncharacterized protein</fullName>
    </submittedName>
</protein>
<accession>A0A218MLD3</accession>